<dbReference type="EMBL" id="BTCL01000014">
    <property type="protein sequence ID" value="GMK46701.1"/>
    <property type="molecule type" value="Genomic_DNA"/>
</dbReference>
<keyword evidence="2" id="KW-1185">Reference proteome</keyword>
<organism evidence="1 2">
    <name type="scientific">Paenibacillus glycanilyticus</name>
    <dbReference type="NCBI Taxonomy" id="126569"/>
    <lineage>
        <taxon>Bacteria</taxon>
        <taxon>Bacillati</taxon>
        <taxon>Bacillota</taxon>
        <taxon>Bacilli</taxon>
        <taxon>Bacillales</taxon>
        <taxon>Paenibacillaceae</taxon>
        <taxon>Paenibacillus</taxon>
    </lineage>
</organism>
<gene>
    <name evidence="1" type="ORF">PghCCS26_38300</name>
</gene>
<comment type="caution">
    <text evidence="1">The sequence shown here is derived from an EMBL/GenBank/DDBJ whole genome shotgun (WGS) entry which is preliminary data.</text>
</comment>
<reference evidence="1 2" key="1">
    <citation type="submission" date="2023-05" db="EMBL/GenBank/DDBJ databases">
        <title>Draft genome of Paenibacillus sp. CCS26.</title>
        <authorList>
            <person name="Akita H."/>
            <person name="Shinto Y."/>
            <person name="Kimura Z."/>
        </authorList>
    </citation>
    <scope>NUCLEOTIDE SEQUENCE [LARGE SCALE GENOMIC DNA]</scope>
    <source>
        <strain evidence="1 2">CCS26</strain>
    </source>
</reference>
<evidence type="ECO:0000313" key="2">
    <source>
        <dbReference type="Proteomes" id="UP001285921"/>
    </source>
</evidence>
<evidence type="ECO:0008006" key="3">
    <source>
        <dbReference type="Google" id="ProtNLM"/>
    </source>
</evidence>
<sequence length="344" mass="40750">MNICTWIYCDEAHEESHYPQVGQKSSRKKFQEVYWKCVATFFATSRRMNPNAKHVLFTNSERIPRVEGFDLETFLTREMEVDVRKLSLTYRVPDRYYGLWKNQFYLFDILQHIVEENSGEDEKYLVLDSDCIWIKPALQIERLLDLHGLLTMTADIDENPDYVMNGLSRRHMQEIYEELMGSPLDQPPLYFGGEWFAAKKSEIRRVVTELDEVWTTSLQRFADNRPKFNEEAQMLSYVYYKLGYEPKTANSIIKRIWTQLYGAHNVLPEDHSLTIWHLPVEKKLGLARLYEDVIRKDSAFWRYGNSVAYVAYLSKKLGIPRRSGVKFILDAQRLVYQKLFGVYR</sequence>
<dbReference type="RefSeq" id="WP_317980903.1">
    <property type="nucleotide sequence ID" value="NZ_BTCL01000014.1"/>
</dbReference>
<protein>
    <recommendedName>
        <fullName evidence="3">Glycosyl transferase</fullName>
    </recommendedName>
</protein>
<name>A0ABQ6NNM3_9BACL</name>
<proteinExistence type="predicted"/>
<accession>A0ABQ6NNM3</accession>
<dbReference type="Proteomes" id="UP001285921">
    <property type="component" value="Unassembled WGS sequence"/>
</dbReference>
<evidence type="ECO:0000313" key="1">
    <source>
        <dbReference type="EMBL" id="GMK46701.1"/>
    </source>
</evidence>